<feature type="domain" description="Tudor" evidence="1">
    <location>
        <begin position="232"/>
        <end position="333"/>
    </location>
</feature>
<dbReference type="Proteomes" id="UP001153321">
    <property type="component" value="Chromosome Z"/>
</dbReference>
<name>A0A9P0IKH3_SPOLI</name>
<evidence type="ECO:0000259" key="1">
    <source>
        <dbReference type="Pfam" id="PF00567"/>
    </source>
</evidence>
<dbReference type="EMBL" id="LR824562">
    <property type="protein sequence ID" value="CAH1647754.1"/>
    <property type="molecule type" value="Genomic_DNA"/>
</dbReference>
<protein>
    <recommendedName>
        <fullName evidence="1">Tudor domain-containing protein</fullName>
    </recommendedName>
</protein>
<dbReference type="Pfam" id="PF00567">
    <property type="entry name" value="TUDOR"/>
    <property type="match status" value="2"/>
</dbReference>
<proteinExistence type="predicted"/>
<gene>
    <name evidence="2" type="ORF">SPLIT_LOCUS13100</name>
</gene>
<dbReference type="AlphaFoldDB" id="A0A9P0IKH3"/>
<evidence type="ECO:0000313" key="3">
    <source>
        <dbReference type="Proteomes" id="UP001153321"/>
    </source>
</evidence>
<dbReference type="InterPro" id="IPR002999">
    <property type="entry name" value="Tudor"/>
</dbReference>
<accession>A0A9P0IKH3</accession>
<reference evidence="2" key="1">
    <citation type="submission" date="2022-02" db="EMBL/GenBank/DDBJ databases">
        <authorList>
            <person name="King R."/>
        </authorList>
    </citation>
    <scope>NUCLEOTIDE SEQUENCE</scope>
</reference>
<dbReference type="SUPFAM" id="SSF63748">
    <property type="entry name" value="Tudor/PWWP/MBT"/>
    <property type="match status" value="1"/>
</dbReference>
<keyword evidence="3" id="KW-1185">Reference proteome</keyword>
<sequence>MAMLEPIQFHVGHEYKVIITHFTNPKNIYFRSDVHEDIRAIETPGKDVVHTPVNNQNIIYKSKILDKLVRGRICHISDEANPTCDIFAIDYGCMDTGVEIKNIHPLNLNVPDSNCPGLAVHCQLHICEPTEDDFGPGIQEKMKIFLGDGPPMIHVVNKTQDTLVVEIMPFCGAYDLSQMLVLYGLAVFSKPKKVKNTFSSTKSKVTLVLNYEPKKLRVGDILLGKVIGGDSINNFYFCEINDNGQSKEIIDLSAYCKDKSTDNLNMIIGEPCAVEIDGNCYERAIIRAVNSKECSATLFLVDKGTEIESKFSCLKPVLDKQYYDVPMLAIHCSSTEEVVNGVPFKEFLSDSIKSQIKLKVVIRELGDFPVKPNKIKILRVEK</sequence>
<dbReference type="Gene3D" id="2.30.30.140">
    <property type="match status" value="1"/>
</dbReference>
<evidence type="ECO:0000313" key="2">
    <source>
        <dbReference type="EMBL" id="CAH1647754.1"/>
    </source>
</evidence>
<organism evidence="2 3">
    <name type="scientific">Spodoptera littoralis</name>
    <name type="common">Egyptian cotton leafworm</name>
    <dbReference type="NCBI Taxonomy" id="7109"/>
    <lineage>
        <taxon>Eukaryota</taxon>
        <taxon>Metazoa</taxon>
        <taxon>Ecdysozoa</taxon>
        <taxon>Arthropoda</taxon>
        <taxon>Hexapoda</taxon>
        <taxon>Insecta</taxon>
        <taxon>Pterygota</taxon>
        <taxon>Neoptera</taxon>
        <taxon>Endopterygota</taxon>
        <taxon>Lepidoptera</taxon>
        <taxon>Glossata</taxon>
        <taxon>Ditrysia</taxon>
        <taxon>Noctuoidea</taxon>
        <taxon>Noctuidae</taxon>
        <taxon>Amphipyrinae</taxon>
        <taxon>Spodoptera</taxon>
    </lineage>
</organism>
<feature type="domain" description="Tudor" evidence="1">
    <location>
        <begin position="10"/>
        <end position="125"/>
    </location>
</feature>